<dbReference type="AlphaFoldDB" id="B9RAB8"/>
<keyword evidence="2" id="KW-1185">Reference proteome</keyword>
<organism evidence="1 2">
    <name type="scientific">Ricinus communis</name>
    <name type="common">Castor bean</name>
    <dbReference type="NCBI Taxonomy" id="3988"/>
    <lineage>
        <taxon>Eukaryota</taxon>
        <taxon>Viridiplantae</taxon>
        <taxon>Streptophyta</taxon>
        <taxon>Embryophyta</taxon>
        <taxon>Tracheophyta</taxon>
        <taxon>Spermatophyta</taxon>
        <taxon>Magnoliopsida</taxon>
        <taxon>eudicotyledons</taxon>
        <taxon>Gunneridae</taxon>
        <taxon>Pentapetalae</taxon>
        <taxon>rosids</taxon>
        <taxon>fabids</taxon>
        <taxon>Malpighiales</taxon>
        <taxon>Euphorbiaceae</taxon>
        <taxon>Acalyphoideae</taxon>
        <taxon>Acalypheae</taxon>
        <taxon>Ricinus</taxon>
    </lineage>
</organism>
<dbReference type="InParanoid" id="B9RAB8"/>
<gene>
    <name evidence="1" type="ORF">RCOM_1505260</name>
</gene>
<reference evidence="2" key="1">
    <citation type="journal article" date="2010" name="Nat. Biotechnol.">
        <title>Draft genome sequence of the oilseed species Ricinus communis.</title>
        <authorList>
            <person name="Chan A.P."/>
            <person name="Crabtree J."/>
            <person name="Zhao Q."/>
            <person name="Lorenzi H."/>
            <person name="Orvis J."/>
            <person name="Puiu D."/>
            <person name="Melake-Berhan A."/>
            <person name="Jones K.M."/>
            <person name="Redman J."/>
            <person name="Chen G."/>
            <person name="Cahoon E.B."/>
            <person name="Gedil M."/>
            <person name="Stanke M."/>
            <person name="Haas B.J."/>
            <person name="Wortman J.R."/>
            <person name="Fraser-Liggett C.M."/>
            <person name="Ravel J."/>
            <person name="Rabinowicz P.D."/>
        </authorList>
    </citation>
    <scope>NUCLEOTIDE SEQUENCE [LARGE SCALE GENOMIC DNA]</scope>
    <source>
        <strain evidence="2">cv. Hale</strain>
    </source>
</reference>
<proteinExistence type="predicted"/>
<protein>
    <submittedName>
        <fullName evidence="1">Uncharacterized protein</fullName>
    </submittedName>
</protein>
<dbReference type="STRING" id="3988.B9RAB8"/>
<sequence>MRLRVECGSHIGITIVTPGLIQSEISTPEFLSQVGLESAPIESTESCAKTVVNSACRGDFYLTVPSDVKFQQKRSIAGALRNLQSSSHRA</sequence>
<dbReference type="Proteomes" id="UP000008311">
    <property type="component" value="Unassembled WGS sequence"/>
</dbReference>
<evidence type="ECO:0000313" key="1">
    <source>
        <dbReference type="EMBL" id="EEF51745.1"/>
    </source>
</evidence>
<name>B9RAB8_RICCO</name>
<dbReference type="eggNOG" id="KOG1205">
    <property type="taxonomic scope" value="Eukaryota"/>
</dbReference>
<dbReference type="EMBL" id="EQ973773">
    <property type="protein sequence ID" value="EEF51745.1"/>
    <property type="molecule type" value="Genomic_DNA"/>
</dbReference>
<evidence type="ECO:0000313" key="2">
    <source>
        <dbReference type="Proteomes" id="UP000008311"/>
    </source>
</evidence>
<accession>B9RAB8</accession>